<evidence type="ECO:0000256" key="1">
    <source>
        <dbReference type="ARBA" id="ARBA00022553"/>
    </source>
</evidence>
<feature type="modified residue" description="4-aspartylphosphate" evidence="2">
    <location>
        <position position="62"/>
    </location>
</feature>
<dbReference type="InterPro" id="IPR011006">
    <property type="entry name" value="CheY-like_superfamily"/>
</dbReference>
<comment type="caution">
    <text evidence="4">The sequence shown here is derived from an EMBL/GenBank/DDBJ whole genome shotgun (WGS) entry which is preliminary data.</text>
</comment>
<evidence type="ECO:0000259" key="3">
    <source>
        <dbReference type="PROSITE" id="PS50110"/>
    </source>
</evidence>
<dbReference type="RefSeq" id="WP_194031041.1">
    <property type="nucleotide sequence ID" value="NZ_JADEWZ010000034.1"/>
</dbReference>
<sequence length="129" mass="14710">MPKSIILCVDDEPIVLTSLKEQLKRRFGRQYMYETAQNPVEALQIIEELIEDEIEVSLVIADWLMPDMKGDEFLIQVHEKCPKTVTIMLTGQADTDAVERAKLKANLHRCLSKPWTEDELVAVVLSGLE</sequence>
<evidence type="ECO:0000256" key="2">
    <source>
        <dbReference type="PROSITE-ProRule" id="PRU00169"/>
    </source>
</evidence>
<organism evidence="4 5">
    <name type="scientific">Lusitaniella coriacea LEGE 07157</name>
    <dbReference type="NCBI Taxonomy" id="945747"/>
    <lineage>
        <taxon>Bacteria</taxon>
        <taxon>Bacillati</taxon>
        <taxon>Cyanobacteriota</taxon>
        <taxon>Cyanophyceae</taxon>
        <taxon>Spirulinales</taxon>
        <taxon>Lusitaniellaceae</taxon>
        <taxon>Lusitaniella</taxon>
    </lineage>
</organism>
<dbReference type="Pfam" id="PF00072">
    <property type="entry name" value="Response_reg"/>
    <property type="match status" value="1"/>
</dbReference>
<name>A0A8J7JCX7_9CYAN</name>
<dbReference type="Gene3D" id="3.40.50.2300">
    <property type="match status" value="1"/>
</dbReference>
<evidence type="ECO:0000313" key="5">
    <source>
        <dbReference type="Proteomes" id="UP000654482"/>
    </source>
</evidence>
<dbReference type="PANTHER" id="PTHR44591:SF19">
    <property type="entry name" value="TWO-COMPONENT RESPONSE REGULATOR-RELATED"/>
    <property type="match status" value="1"/>
</dbReference>
<dbReference type="InterPro" id="IPR050595">
    <property type="entry name" value="Bact_response_regulator"/>
</dbReference>
<accession>A0A8J7JCX7</accession>
<protein>
    <submittedName>
        <fullName evidence="4">Response regulator</fullName>
    </submittedName>
</protein>
<reference evidence="4" key="1">
    <citation type="submission" date="2020-10" db="EMBL/GenBank/DDBJ databases">
        <authorList>
            <person name="Castelo-Branco R."/>
            <person name="Eusebio N."/>
            <person name="Adriana R."/>
            <person name="Vieira A."/>
            <person name="Brugerolle De Fraissinette N."/>
            <person name="Rezende De Castro R."/>
            <person name="Schneider M.P."/>
            <person name="Vasconcelos V."/>
            <person name="Leao P.N."/>
        </authorList>
    </citation>
    <scope>NUCLEOTIDE SEQUENCE</scope>
    <source>
        <strain evidence="4">LEGE 07157</strain>
    </source>
</reference>
<dbReference type="EMBL" id="JADEWZ010000034">
    <property type="protein sequence ID" value="MBE9117955.1"/>
    <property type="molecule type" value="Genomic_DNA"/>
</dbReference>
<feature type="domain" description="Response regulatory" evidence="3">
    <location>
        <begin position="5"/>
        <end position="128"/>
    </location>
</feature>
<proteinExistence type="predicted"/>
<dbReference type="GO" id="GO:0000160">
    <property type="term" value="P:phosphorelay signal transduction system"/>
    <property type="evidence" value="ECO:0007669"/>
    <property type="project" value="InterPro"/>
</dbReference>
<dbReference type="Proteomes" id="UP000654482">
    <property type="component" value="Unassembled WGS sequence"/>
</dbReference>
<dbReference type="SUPFAM" id="SSF52172">
    <property type="entry name" value="CheY-like"/>
    <property type="match status" value="1"/>
</dbReference>
<evidence type="ECO:0000313" key="4">
    <source>
        <dbReference type="EMBL" id="MBE9117955.1"/>
    </source>
</evidence>
<dbReference type="SMART" id="SM00448">
    <property type="entry name" value="REC"/>
    <property type="match status" value="1"/>
</dbReference>
<keyword evidence="1 2" id="KW-0597">Phosphoprotein</keyword>
<dbReference type="PROSITE" id="PS50110">
    <property type="entry name" value="RESPONSE_REGULATORY"/>
    <property type="match status" value="1"/>
</dbReference>
<dbReference type="InterPro" id="IPR001789">
    <property type="entry name" value="Sig_transdc_resp-reg_receiver"/>
</dbReference>
<keyword evidence="5" id="KW-1185">Reference proteome</keyword>
<gene>
    <name evidence="4" type="ORF">IQ249_18825</name>
</gene>
<dbReference type="AlphaFoldDB" id="A0A8J7JCX7"/>
<dbReference type="PANTHER" id="PTHR44591">
    <property type="entry name" value="STRESS RESPONSE REGULATOR PROTEIN 1"/>
    <property type="match status" value="1"/>
</dbReference>